<gene>
    <name evidence="2" type="ORF">VNO78_23480</name>
</gene>
<feature type="chain" id="PRO_5042840863" description="Secreted protein" evidence="1">
    <location>
        <begin position="24"/>
        <end position="72"/>
    </location>
</feature>
<comment type="caution">
    <text evidence="2">The sequence shown here is derived from an EMBL/GenBank/DDBJ whole genome shotgun (WGS) entry which is preliminary data.</text>
</comment>
<accession>A0AAN9S3M1</accession>
<name>A0AAN9S3M1_PSOTE</name>
<evidence type="ECO:0000313" key="2">
    <source>
        <dbReference type="EMBL" id="KAK7388658.1"/>
    </source>
</evidence>
<evidence type="ECO:0008006" key="4">
    <source>
        <dbReference type="Google" id="ProtNLM"/>
    </source>
</evidence>
<dbReference type="EMBL" id="JAYMYS010000006">
    <property type="protein sequence ID" value="KAK7388658.1"/>
    <property type="molecule type" value="Genomic_DNA"/>
</dbReference>
<organism evidence="2 3">
    <name type="scientific">Psophocarpus tetragonolobus</name>
    <name type="common">Winged bean</name>
    <name type="synonym">Dolichos tetragonolobus</name>
    <dbReference type="NCBI Taxonomy" id="3891"/>
    <lineage>
        <taxon>Eukaryota</taxon>
        <taxon>Viridiplantae</taxon>
        <taxon>Streptophyta</taxon>
        <taxon>Embryophyta</taxon>
        <taxon>Tracheophyta</taxon>
        <taxon>Spermatophyta</taxon>
        <taxon>Magnoliopsida</taxon>
        <taxon>eudicotyledons</taxon>
        <taxon>Gunneridae</taxon>
        <taxon>Pentapetalae</taxon>
        <taxon>rosids</taxon>
        <taxon>fabids</taxon>
        <taxon>Fabales</taxon>
        <taxon>Fabaceae</taxon>
        <taxon>Papilionoideae</taxon>
        <taxon>50 kb inversion clade</taxon>
        <taxon>NPAAA clade</taxon>
        <taxon>indigoferoid/millettioid clade</taxon>
        <taxon>Phaseoleae</taxon>
        <taxon>Psophocarpus</taxon>
    </lineage>
</organism>
<dbReference type="AlphaFoldDB" id="A0AAN9S3M1"/>
<keyword evidence="1" id="KW-0732">Signal</keyword>
<evidence type="ECO:0000313" key="3">
    <source>
        <dbReference type="Proteomes" id="UP001386955"/>
    </source>
</evidence>
<evidence type="ECO:0000256" key="1">
    <source>
        <dbReference type="SAM" id="SignalP"/>
    </source>
</evidence>
<dbReference type="Proteomes" id="UP001386955">
    <property type="component" value="Unassembled WGS sequence"/>
</dbReference>
<sequence>MHFFNHICLQTASFAILFIAANNQSGFVLQCRGEKRRVCAEGLRIAREWEGGKFNGGVGRGKEGGVGEGLDM</sequence>
<proteinExistence type="predicted"/>
<keyword evidence="3" id="KW-1185">Reference proteome</keyword>
<feature type="signal peptide" evidence="1">
    <location>
        <begin position="1"/>
        <end position="23"/>
    </location>
</feature>
<reference evidence="2 3" key="1">
    <citation type="submission" date="2024-01" db="EMBL/GenBank/DDBJ databases">
        <title>The genomes of 5 underutilized Papilionoideae crops provide insights into root nodulation and disease resistanc.</title>
        <authorList>
            <person name="Jiang F."/>
        </authorList>
    </citation>
    <scope>NUCLEOTIDE SEQUENCE [LARGE SCALE GENOMIC DNA]</scope>
    <source>
        <strain evidence="2">DUOXIRENSHENG_FW03</strain>
        <tissue evidence="2">Leaves</tissue>
    </source>
</reference>
<protein>
    <recommendedName>
        <fullName evidence="4">Secreted protein</fullName>
    </recommendedName>
</protein>